<evidence type="ECO:0000256" key="3">
    <source>
        <dbReference type="ARBA" id="ARBA00009370"/>
    </source>
</evidence>
<protein>
    <recommendedName>
        <fullName evidence="4 7">Signal peptidase I</fullName>
        <ecNumber evidence="4 7">3.4.21.89</ecNumber>
    </recommendedName>
</protein>
<reference evidence="9 10" key="1">
    <citation type="submission" date="2013-03" db="EMBL/GenBank/DDBJ databases">
        <title>Whole genome shotgun sequencing of Clostridium sartagoforme AAU1.</title>
        <authorList>
            <person name="Joshi C.G."/>
            <person name="Duggirala S.M."/>
            <person name="Nathani N.M."/>
            <person name="Bhatt V.D."/>
            <person name="Patel A.K."/>
            <person name="Pandya P.R."/>
            <person name="KaPatel J.A."/>
        </authorList>
    </citation>
    <scope>NUCLEOTIDE SEQUENCE [LARGE SCALE GENOMIC DNA]</scope>
    <source>
        <strain evidence="9 10">AAU1</strain>
    </source>
</reference>
<dbReference type="PANTHER" id="PTHR43390">
    <property type="entry name" value="SIGNAL PEPTIDASE I"/>
    <property type="match status" value="1"/>
</dbReference>
<dbReference type="Proteomes" id="UP000013988">
    <property type="component" value="Unassembled WGS sequence"/>
</dbReference>
<dbReference type="InterPro" id="IPR019758">
    <property type="entry name" value="Pept_S26A_signal_pept_1_CS"/>
</dbReference>
<dbReference type="PRINTS" id="PR00727">
    <property type="entry name" value="LEADERPTASE"/>
</dbReference>
<sequence>MNYKKIINEIKGIALTILGSIIIVAIVNTEVLASAKVQQESMENTLYSDEKLIVDKVSYNFTTPKRGDIIIFFDNEEKGNILEEGYEYLKEIASISYNTDTRTRLVKRVIGIPGDEIDIRDGYVYLNGSILEELYVKGETYSRDKEFPIKVEEDTVFVLGDNREVSKDSRNFGLVNINQIEGKAIFRISPFNRLGFIK</sequence>
<comment type="catalytic activity">
    <reaction evidence="1 7">
        <text>Cleavage of hydrophobic, N-terminal signal or leader sequences from secreted and periplasmic proteins.</text>
        <dbReference type="EC" id="3.4.21.89"/>
    </reaction>
</comment>
<keyword evidence="7" id="KW-0645">Protease</keyword>
<organism evidence="9 10">
    <name type="scientific">Clostridium sartagoforme AAU1</name>
    <dbReference type="NCBI Taxonomy" id="1202534"/>
    <lineage>
        <taxon>Bacteria</taxon>
        <taxon>Bacillati</taxon>
        <taxon>Bacillota</taxon>
        <taxon>Clostridia</taxon>
        <taxon>Eubacteriales</taxon>
        <taxon>Clostridiaceae</taxon>
        <taxon>Clostridium</taxon>
    </lineage>
</organism>
<dbReference type="GO" id="GO:0009003">
    <property type="term" value="F:signal peptidase activity"/>
    <property type="evidence" value="ECO:0007669"/>
    <property type="project" value="UniProtKB-EC"/>
</dbReference>
<dbReference type="Pfam" id="PF10502">
    <property type="entry name" value="Peptidase_S26"/>
    <property type="match status" value="1"/>
</dbReference>
<dbReference type="InterPro" id="IPR000223">
    <property type="entry name" value="Pept_S26A_signal_pept_1"/>
</dbReference>
<dbReference type="InterPro" id="IPR019757">
    <property type="entry name" value="Pept_S26A_signal_pept_1_Lys-AS"/>
</dbReference>
<evidence type="ECO:0000256" key="4">
    <source>
        <dbReference type="ARBA" id="ARBA00013208"/>
    </source>
</evidence>
<dbReference type="InterPro" id="IPR036286">
    <property type="entry name" value="LexA/Signal_pep-like_sf"/>
</dbReference>
<feature type="transmembrane region" description="Helical" evidence="7">
    <location>
        <begin position="12"/>
        <end position="33"/>
    </location>
</feature>
<dbReference type="EC" id="3.4.21.89" evidence="4 7"/>
<dbReference type="GO" id="GO:0006465">
    <property type="term" value="P:signal peptide processing"/>
    <property type="evidence" value="ECO:0007669"/>
    <property type="project" value="InterPro"/>
</dbReference>
<dbReference type="PROSITE" id="PS00761">
    <property type="entry name" value="SPASE_I_3"/>
    <property type="match status" value="1"/>
</dbReference>
<evidence type="ECO:0000313" key="9">
    <source>
        <dbReference type="EMBL" id="EOR25886.1"/>
    </source>
</evidence>
<dbReference type="PANTHER" id="PTHR43390:SF1">
    <property type="entry name" value="CHLOROPLAST PROCESSING PEPTIDASE"/>
    <property type="match status" value="1"/>
</dbReference>
<keyword evidence="7" id="KW-1133">Transmembrane helix</keyword>
<feature type="active site" evidence="6">
    <location>
        <position position="107"/>
    </location>
</feature>
<dbReference type="InterPro" id="IPR019533">
    <property type="entry name" value="Peptidase_S26"/>
</dbReference>
<keyword evidence="10" id="KW-1185">Reference proteome</keyword>
<feature type="domain" description="Peptidase S26" evidence="8">
    <location>
        <begin position="13"/>
        <end position="188"/>
    </location>
</feature>
<dbReference type="NCBIfam" id="TIGR02227">
    <property type="entry name" value="sigpep_I_bact"/>
    <property type="match status" value="1"/>
</dbReference>
<evidence type="ECO:0000256" key="2">
    <source>
        <dbReference type="ARBA" id="ARBA00004401"/>
    </source>
</evidence>
<keyword evidence="5 7" id="KW-0378">Hydrolase</keyword>
<dbReference type="Gene3D" id="2.10.109.10">
    <property type="entry name" value="Umud Fragment, subunit A"/>
    <property type="match status" value="1"/>
</dbReference>
<dbReference type="CDD" id="cd06530">
    <property type="entry name" value="S26_SPase_I"/>
    <property type="match status" value="1"/>
</dbReference>
<evidence type="ECO:0000256" key="5">
    <source>
        <dbReference type="ARBA" id="ARBA00022801"/>
    </source>
</evidence>
<dbReference type="RefSeq" id="WP_016207268.1">
    <property type="nucleotide sequence ID" value="NZ_ASRV01000112.1"/>
</dbReference>
<evidence type="ECO:0000256" key="7">
    <source>
        <dbReference type="RuleBase" id="RU362042"/>
    </source>
</evidence>
<evidence type="ECO:0000259" key="8">
    <source>
        <dbReference type="Pfam" id="PF10502"/>
    </source>
</evidence>
<dbReference type="PATRIC" id="fig|1202534.3.peg.1899"/>
<dbReference type="GO" id="GO:0004252">
    <property type="term" value="F:serine-type endopeptidase activity"/>
    <property type="evidence" value="ECO:0007669"/>
    <property type="project" value="InterPro"/>
</dbReference>
<dbReference type="SUPFAM" id="SSF51306">
    <property type="entry name" value="LexA/Signal peptidase"/>
    <property type="match status" value="1"/>
</dbReference>
<comment type="similarity">
    <text evidence="3 7">Belongs to the peptidase S26 family.</text>
</comment>
<dbReference type="OrthoDB" id="9802919at2"/>
<accession>R9CFB4</accession>
<feature type="active site" evidence="6">
    <location>
        <position position="41"/>
    </location>
</feature>
<keyword evidence="7" id="KW-0812">Transmembrane</keyword>
<proteinExistence type="inferred from homology"/>
<dbReference type="GO" id="GO:0005886">
    <property type="term" value="C:plasma membrane"/>
    <property type="evidence" value="ECO:0007669"/>
    <property type="project" value="UniProtKB-SubCell"/>
</dbReference>
<name>R9CFB4_9CLOT</name>
<evidence type="ECO:0000313" key="10">
    <source>
        <dbReference type="Proteomes" id="UP000013988"/>
    </source>
</evidence>
<keyword evidence="7" id="KW-0472">Membrane</keyword>
<gene>
    <name evidence="9" type="ORF">A500_09530</name>
</gene>
<dbReference type="PROSITE" id="PS00760">
    <property type="entry name" value="SPASE_I_2"/>
    <property type="match status" value="1"/>
</dbReference>
<dbReference type="EMBL" id="ASRV01000112">
    <property type="protein sequence ID" value="EOR25886.1"/>
    <property type="molecule type" value="Genomic_DNA"/>
</dbReference>
<evidence type="ECO:0000256" key="6">
    <source>
        <dbReference type="PIRSR" id="PIRSR600223-1"/>
    </source>
</evidence>
<comment type="caution">
    <text evidence="9">The sequence shown here is derived from an EMBL/GenBank/DDBJ whole genome shotgun (WGS) entry which is preliminary data.</text>
</comment>
<comment type="subcellular location">
    <subcellularLocation>
        <location evidence="2">Cell membrane</location>
        <topology evidence="2">Single-pass type II membrane protein</topology>
    </subcellularLocation>
    <subcellularLocation>
        <location evidence="7">Membrane</location>
        <topology evidence="7">Single-pass type II membrane protein</topology>
    </subcellularLocation>
</comment>
<evidence type="ECO:0000256" key="1">
    <source>
        <dbReference type="ARBA" id="ARBA00000677"/>
    </source>
</evidence>
<dbReference type="AlphaFoldDB" id="R9CFB4"/>